<dbReference type="AlphaFoldDB" id="A0AAF0YXJ3"/>
<dbReference type="EMBL" id="CP136958">
    <property type="protein sequence ID" value="WOT03391.1"/>
    <property type="molecule type" value="Genomic_DNA"/>
</dbReference>
<evidence type="ECO:0000313" key="2">
    <source>
        <dbReference type="Proteomes" id="UP000234560"/>
    </source>
</evidence>
<dbReference type="Proteomes" id="UP000234560">
    <property type="component" value="Chromosome"/>
</dbReference>
<dbReference type="KEGG" id="cpyr:CYJ47_06460"/>
<reference evidence="1" key="2">
    <citation type="submission" date="2023-10" db="EMBL/GenBank/DDBJ databases">
        <authorList>
            <person name="Choi B."/>
        </authorList>
    </citation>
    <scope>NUCLEOTIDE SEQUENCE</scope>
    <source>
        <strain evidence="1">UMB0763</strain>
    </source>
</reference>
<evidence type="ECO:0000313" key="1">
    <source>
        <dbReference type="EMBL" id="WOT03391.1"/>
    </source>
</evidence>
<sequence>MRIETDYLEKIFDEALRGYEPDYLDTRVLAELVMNRIDKEYFGDDFSPVEDFLEDDVNDALDDILESFDQCDYPLDTSVDNLYEEYRYHARDIDDYMRMMGMEHDRFDCVGDYITTATQMYMFADIEEVARIIKRSAIYDELSHYTVTVIIDGEASQKHESFEPLPDLINKWVRWLEYEYEVAVDVDTVRDLTVISCELEDVGIKIEEA</sequence>
<protein>
    <submittedName>
        <fullName evidence="1">Uncharacterized protein</fullName>
    </submittedName>
</protein>
<gene>
    <name evidence="1" type="ORF">CYJ47_06460</name>
</gene>
<organism evidence="1 2">
    <name type="scientific">Corynebacterium pyruviciproducens</name>
    <dbReference type="NCBI Taxonomy" id="598660"/>
    <lineage>
        <taxon>Bacteria</taxon>
        <taxon>Bacillati</taxon>
        <taxon>Actinomycetota</taxon>
        <taxon>Actinomycetes</taxon>
        <taxon>Mycobacteriales</taxon>
        <taxon>Corynebacteriaceae</taxon>
        <taxon>Corynebacterium</taxon>
    </lineage>
</organism>
<accession>A0AAF0YXJ3</accession>
<reference evidence="1" key="1">
    <citation type="submission" date="2017-12" db="EMBL/GenBank/DDBJ databases">
        <authorList>
            <person name="Thomas-White K."/>
            <person name="Wolfe A.J."/>
        </authorList>
    </citation>
    <scope>NUCLEOTIDE SEQUENCE</scope>
    <source>
        <strain evidence="1">UMB0763</strain>
    </source>
</reference>
<name>A0AAF0YXJ3_9CORY</name>
<dbReference type="RefSeq" id="WP_101678973.1">
    <property type="nucleotide sequence ID" value="NZ_CP136958.1"/>
</dbReference>
<proteinExistence type="predicted"/>